<feature type="domain" description="DUF1330" evidence="1">
    <location>
        <begin position="3"/>
        <end position="95"/>
    </location>
</feature>
<accession>A0ABM8WI70</accession>
<dbReference type="Pfam" id="PF07045">
    <property type="entry name" value="DUF1330"/>
    <property type="match status" value="1"/>
</dbReference>
<sequence>MRKGYWIAQVDVRDAEGYQGYIAANKAVFEAFGARFLVRNGERQVVEGSTRPRIVVLEFDSYQTALDCYRSPQYQHAMSLRTPYSDADIVIIEGYEDMGG</sequence>
<dbReference type="EMBL" id="CAJZAH010000001">
    <property type="protein sequence ID" value="CAG9167064.1"/>
    <property type="molecule type" value="Genomic_DNA"/>
</dbReference>
<protein>
    <recommendedName>
        <fullName evidence="1">DUF1330 domain-containing protein</fullName>
    </recommendedName>
</protein>
<dbReference type="RefSeq" id="WP_222206489.1">
    <property type="nucleotide sequence ID" value="NZ_CAJZAH010000001.1"/>
</dbReference>
<comment type="caution">
    <text evidence="2">The sequence shown here is derived from an EMBL/GenBank/DDBJ whole genome shotgun (WGS) entry which is preliminary data.</text>
</comment>
<dbReference type="Proteomes" id="UP000721236">
    <property type="component" value="Unassembled WGS sequence"/>
</dbReference>
<dbReference type="PANTHER" id="PTHR41521">
    <property type="match status" value="1"/>
</dbReference>
<dbReference type="InterPro" id="IPR011008">
    <property type="entry name" value="Dimeric_a/b-barrel"/>
</dbReference>
<keyword evidence="3" id="KW-1185">Reference proteome</keyword>
<evidence type="ECO:0000313" key="2">
    <source>
        <dbReference type="EMBL" id="CAG9167064.1"/>
    </source>
</evidence>
<proteinExistence type="predicted"/>
<dbReference type="PANTHER" id="PTHR41521:SF4">
    <property type="entry name" value="BLR0684 PROTEIN"/>
    <property type="match status" value="1"/>
</dbReference>
<dbReference type="SUPFAM" id="SSF54909">
    <property type="entry name" value="Dimeric alpha+beta barrel"/>
    <property type="match status" value="1"/>
</dbReference>
<reference evidence="2 3" key="1">
    <citation type="submission" date="2021-08" db="EMBL/GenBank/DDBJ databases">
        <authorList>
            <person name="Peeters C."/>
        </authorList>
    </citation>
    <scope>NUCLEOTIDE SEQUENCE [LARGE SCALE GENOMIC DNA]</scope>
    <source>
        <strain evidence="2 3">LMG 21510</strain>
    </source>
</reference>
<gene>
    <name evidence="2" type="ORF">LMG21510_00640</name>
</gene>
<dbReference type="InterPro" id="IPR010753">
    <property type="entry name" value="DUF1330"/>
</dbReference>
<evidence type="ECO:0000259" key="1">
    <source>
        <dbReference type="Pfam" id="PF07045"/>
    </source>
</evidence>
<evidence type="ECO:0000313" key="3">
    <source>
        <dbReference type="Proteomes" id="UP000721236"/>
    </source>
</evidence>
<dbReference type="Gene3D" id="3.30.70.100">
    <property type="match status" value="1"/>
</dbReference>
<organism evidence="2 3">
    <name type="scientific">Cupriavidus respiraculi</name>
    <dbReference type="NCBI Taxonomy" id="195930"/>
    <lineage>
        <taxon>Bacteria</taxon>
        <taxon>Pseudomonadati</taxon>
        <taxon>Pseudomonadota</taxon>
        <taxon>Betaproteobacteria</taxon>
        <taxon>Burkholderiales</taxon>
        <taxon>Burkholderiaceae</taxon>
        <taxon>Cupriavidus</taxon>
    </lineage>
</organism>
<name>A0ABM8WI70_9BURK</name>